<organism evidence="3 4">
    <name type="scientific">Lichenicoccus roseus</name>
    <dbReference type="NCBI Taxonomy" id="2683649"/>
    <lineage>
        <taxon>Bacteria</taxon>
        <taxon>Pseudomonadati</taxon>
        <taxon>Pseudomonadota</taxon>
        <taxon>Alphaproteobacteria</taxon>
        <taxon>Acetobacterales</taxon>
        <taxon>Acetobacteraceae</taxon>
        <taxon>Lichenicoccus</taxon>
    </lineage>
</organism>
<dbReference type="InterPro" id="IPR051330">
    <property type="entry name" value="Phosphatase_reg/MetRdx"/>
</dbReference>
<evidence type="ECO:0000313" key="3">
    <source>
        <dbReference type="EMBL" id="TLU72192.1"/>
    </source>
</evidence>
<dbReference type="SMART" id="SM00065">
    <property type="entry name" value="GAF"/>
    <property type="match status" value="1"/>
</dbReference>
<evidence type="ECO:0000313" key="4">
    <source>
        <dbReference type="Proteomes" id="UP000305654"/>
    </source>
</evidence>
<dbReference type="AlphaFoldDB" id="A0A5R9J3S2"/>
<evidence type="ECO:0000259" key="2">
    <source>
        <dbReference type="SMART" id="SM00065"/>
    </source>
</evidence>
<dbReference type="Proteomes" id="UP000305654">
    <property type="component" value="Unassembled WGS sequence"/>
</dbReference>
<keyword evidence="4" id="KW-1185">Reference proteome</keyword>
<comment type="similarity">
    <text evidence="1">Belongs to the free Met sulfoxide reductase family.</text>
</comment>
<dbReference type="Pfam" id="PF01590">
    <property type="entry name" value="GAF"/>
    <property type="match status" value="1"/>
</dbReference>
<dbReference type="InterPro" id="IPR029016">
    <property type="entry name" value="GAF-like_dom_sf"/>
</dbReference>
<dbReference type="PROSITE" id="PS01320">
    <property type="entry name" value="UPF0067"/>
    <property type="match status" value="1"/>
</dbReference>
<reference evidence="3 4" key="1">
    <citation type="submission" date="2019-05" db="EMBL/GenBank/DDBJ databases">
        <authorList>
            <person name="Pankratov T."/>
            <person name="Grouzdev D."/>
        </authorList>
    </citation>
    <scope>NUCLEOTIDE SEQUENCE [LARGE SCALE GENOMIC DNA]</scope>
    <source>
        <strain evidence="3 4">KEBCLARHB70R</strain>
    </source>
</reference>
<proteinExistence type="inferred from homology"/>
<feature type="domain" description="GAF" evidence="2">
    <location>
        <begin position="52"/>
        <end position="195"/>
    </location>
</feature>
<evidence type="ECO:0000256" key="1">
    <source>
        <dbReference type="ARBA" id="ARBA00038454"/>
    </source>
</evidence>
<dbReference type="GO" id="GO:0005829">
    <property type="term" value="C:cytosol"/>
    <property type="evidence" value="ECO:0007669"/>
    <property type="project" value="TreeGrafter"/>
</dbReference>
<dbReference type="GO" id="GO:0033745">
    <property type="term" value="F:L-methionine-(R)-S-oxide reductase activity"/>
    <property type="evidence" value="ECO:0007669"/>
    <property type="project" value="TreeGrafter"/>
</dbReference>
<dbReference type="InterPro" id="IPR000614">
    <property type="entry name" value="FRMsr_CS"/>
</dbReference>
<comment type="caution">
    <text evidence="3">The sequence shown here is derived from an EMBL/GenBank/DDBJ whole genome shotgun (WGS) entry which is preliminary data.</text>
</comment>
<protein>
    <submittedName>
        <fullName evidence="3">GAF domain-containing protein</fullName>
    </submittedName>
</protein>
<name>A0A5R9J3S2_9PROT</name>
<dbReference type="InterPro" id="IPR003018">
    <property type="entry name" value="GAF"/>
</dbReference>
<dbReference type="FunFam" id="3.30.450.40:FF:000008">
    <property type="entry name" value="GAF domain-containing proteins"/>
    <property type="match status" value="1"/>
</dbReference>
<accession>A0A5R9J3S2</accession>
<sequence>MPSPGCSTCKPPARRSPAASFCCRGCGPERVAASRSSTDWREARVSPDLDDDLVDAIRSVVAGEPDFVANCANAAALLFERLPQVNWAGFYILRGEVLVLGPFQGRVACVRISLGQGVCGTAAARRETIVVPDVHQFPGHIACDAASRSEIVVPLLRGDRLLGVLDIDSPVTARFSDADRLLCEQVARLVVDASSD</sequence>
<dbReference type="Gene3D" id="3.30.450.40">
    <property type="match status" value="1"/>
</dbReference>
<dbReference type="EMBL" id="VCDI01000004">
    <property type="protein sequence ID" value="TLU72192.1"/>
    <property type="molecule type" value="Genomic_DNA"/>
</dbReference>
<dbReference type="OrthoDB" id="9796252at2"/>
<gene>
    <name evidence="3" type="ORF">FE263_13845</name>
</gene>
<dbReference type="PANTHER" id="PTHR21021:SF15">
    <property type="entry name" value="FREE METHIONINE-R-SULFOXIDE REDUCTASE"/>
    <property type="match status" value="1"/>
</dbReference>
<dbReference type="PANTHER" id="PTHR21021">
    <property type="entry name" value="GAF/PUTATIVE CYTOSKELETAL PROTEIN"/>
    <property type="match status" value="1"/>
</dbReference>
<dbReference type="SUPFAM" id="SSF55781">
    <property type="entry name" value="GAF domain-like"/>
    <property type="match status" value="1"/>
</dbReference>